<name>A0A645E8H7_9ZZZZ</name>
<keyword evidence="1" id="KW-1133">Transmembrane helix</keyword>
<gene>
    <name evidence="2" type="ORF">SDC9_145261</name>
</gene>
<dbReference type="EMBL" id="VSSQ01044270">
    <property type="protein sequence ID" value="MPM98080.1"/>
    <property type="molecule type" value="Genomic_DNA"/>
</dbReference>
<keyword evidence="1" id="KW-0472">Membrane</keyword>
<protein>
    <submittedName>
        <fullName evidence="2">Uncharacterized protein</fullName>
    </submittedName>
</protein>
<organism evidence="2">
    <name type="scientific">bioreactor metagenome</name>
    <dbReference type="NCBI Taxonomy" id="1076179"/>
    <lineage>
        <taxon>unclassified sequences</taxon>
        <taxon>metagenomes</taxon>
        <taxon>ecological metagenomes</taxon>
    </lineage>
</organism>
<sequence>MKAYLILPFFSVILTAIAFNDDFLSLMYIVKMGVALSLLIISAILLVKDLKKKKTNN</sequence>
<keyword evidence="1" id="KW-0812">Transmembrane</keyword>
<evidence type="ECO:0000256" key="1">
    <source>
        <dbReference type="SAM" id="Phobius"/>
    </source>
</evidence>
<evidence type="ECO:0000313" key="2">
    <source>
        <dbReference type="EMBL" id="MPM98080.1"/>
    </source>
</evidence>
<reference evidence="2" key="1">
    <citation type="submission" date="2019-08" db="EMBL/GenBank/DDBJ databases">
        <authorList>
            <person name="Kucharzyk K."/>
            <person name="Murdoch R.W."/>
            <person name="Higgins S."/>
            <person name="Loffler F."/>
        </authorList>
    </citation>
    <scope>NUCLEOTIDE SEQUENCE</scope>
</reference>
<accession>A0A645E8H7</accession>
<proteinExistence type="predicted"/>
<dbReference type="AlphaFoldDB" id="A0A645E8H7"/>
<feature type="transmembrane region" description="Helical" evidence="1">
    <location>
        <begin position="28"/>
        <end position="47"/>
    </location>
</feature>
<comment type="caution">
    <text evidence="2">The sequence shown here is derived from an EMBL/GenBank/DDBJ whole genome shotgun (WGS) entry which is preliminary data.</text>
</comment>